<organism evidence="2 3">
    <name type="scientific">Simiaoa sunii</name>
    <dbReference type="NCBI Taxonomy" id="2763672"/>
    <lineage>
        <taxon>Bacteria</taxon>
        <taxon>Bacillati</taxon>
        <taxon>Bacillota</taxon>
        <taxon>Clostridia</taxon>
        <taxon>Lachnospirales</taxon>
        <taxon>Lachnospiraceae</taxon>
        <taxon>Simiaoa</taxon>
    </lineage>
</organism>
<dbReference type="InterPro" id="IPR038461">
    <property type="entry name" value="Schlafen_AlbA_2_dom_sf"/>
</dbReference>
<accession>A0A7G9FZU7</accession>
<proteinExistence type="predicted"/>
<evidence type="ECO:0000313" key="2">
    <source>
        <dbReference type="EMBL" id="QNM04079.1"/>
    </source>
</evidence>
<protein>
    <submittedName>
        <fullName evidence="2">Putative DNA binding domain-containing protein</fullName>
    </submittedName>
</protein>
<dbReference type="Gene3D" id="3.30.565.60">
    <property type="match status" value="1"/>
</dbReference>
<dbReference type="AlphaFoldDB" id="A0A7G9FZU7"/>
<evidence type="ECO:0000259" key="1">
    <source>
        <dbReference type="Pfam" id="PF04326"/>
    </source>
</evidence>
<dbReference type="SUPFAM" id="SSF46785">
    <property type="entry name" value="Winged helix' DNA-binding domain"/>
    <property type="match status" value="1"/>
</dbReference>
<dbReference type="Pfam" id="PF04326">
    <property type="entry name" value="SLFN_AlbA_2"/>
    <property type="match status" value="1"/>
</dbReference>
<dbReference type="PANTHER" id="PTHR30595:SF6">
    <property type="entry name" value="SCHLAFEN ALBA-2 DOMAIN-CONTAINING PROTEIN"/>
    <property type="match status" value="1"/>
</dbReference>
<name>A0A7G9FZU7_9FIRM</name>
<dbReference type="Proteomes" id="UP000515981">
    <property type="component" value="Chromosome"/>
</dbReference>
<dbReference type="InterPro" id="IPR007421">
    <property type="entry name" value="Schlafen_AlbA_2_dom"/>
</dbReference>
<gene>
    <name evidence="2" type="ORF">H9Q77_03155</name>
</gene>
<dbReference type="KEGG" id="ssun:H9Q77_03155"/>
<dbReference type="InterPro" id="IPR036390">
    <property type="entry name" value="WH_DNA-bd_sf"/>
</dbReference>
<dbReference type="InterPro" id="IPR038475">
    <property type="entry name" value="RecG_C_sf"/>
</dbReference>
<evidence type="ECO:0000313" key="3">
    <source>
        <dbReference type="Proteomes" id="UP000515981"/>
    </source>
</evidence>
<sequence length="552" mass="61744">MRTIPKEESLDVEFKSDLKCYPDHDLIEEIVGMTNTSGGCLFLGVEDDGTITGVHKKHNDPIGVTALIANSTVPPIAVRAEIITEEDKDVLKIEVPRSRGVVSTASGKILRRRNKLDGSPEVIPMYSYEIPSRLAELGMLDYSAQPLAGSTLDDLDPNQRVRLRRIIQNRSGGEKSLLSLPDEELDIALRLITNVAGKYVPTVTGMLLIGKEERIAELIPTAKAAFQVLEGTAVRVNEDSNKPLLELFESYETYVKAWNPERETEYGLFRIPIPEFDWSAFREGLVNAFCHRDYTMLGAVRVLIDDEGMTISNPGGFIDGVNLKNLLTVEPHGRNPALADVMKRIGLAEKTGRGIDRIYEGSILFGRPWPDYSESTSRSVKLFIQRAKADLPFAKFVADEQNRQGKPLSIYVLMILSVLNNERRCTVERIVELTNLGENKIRSAIEFMIESGLVEASGKGKNRTCMLGKRIYRENKKAIQYVRQTDIDSIRYPELVMKLANTQNGIITKHDVIELLKVTPSQAYTVIKKLQAEGRLELLCGGKYSKYKVVNS</sequence>
<keyword evidence="3" id="KW-1185">Reference proteome</keyword>
<dbReference type="Pfam" id="PF13749">
    <property type="entry name" value="HATPase_c_4"/>
    <property type="match status" value="1"/>
</dbReference>
<dbReference type="EMBL" id="CP060633">
    <property type="protein sequence ID" value="QNM04079.1"/>
    <property type="molecule type" value="Genomic_DNA"/>
</dbReference>
<dbReference type="PANTHER" id="PTHR30595">
    <property type="entry name" value="GLPR-RELATED TRANSCRIPTIONAL REPRESSOR"/>
    <property type="match status" value="1"/>
</dbReference>
<dbReference type="Gene3D" id="3.30.950.30">
    <property type="entry name" value="Schlafen, AAA domain"/>
    <property type="match status" value="1"/>
</dbReference>
<reference evidence="2 3" key="1">
    <citation type="submission" date="2020-08" db="EMBL/GenBank/DDBJ databases">
        <authorList>
            <person name="Liu C."/>
            <person name="Sun Q."/>
        </authorList>
    </citation>
    <scope>NUCLEOTIDE SEQUENCE [LARGE SCALE GENOMIC DNA]</scope>
    <source>
        <strain evidence="2 3">NSJ-8</strain>
    </source>
</reference>
<feature type="domain" description="Schlafen AlbA-2" evidence="1">
    <location>
        <begin position="8"/>
        <end position="115"/>
    </location>
</feature>